<gene>
    <name evidence="3" type="ORF">ABID41_000771</name>
</gene>
<feature type="signal peptide" evidence="2">
    <location>
        <begin position="1"/>
        <end position="17"/>
    </location>
</feature>
<name>A0ABV2EF68_9CAUL</name>
<evidence type="ECO:0000313" key="4">
    <source>
        <dbReference type="Proteomes" id="UP001549110"/>
    </source>
</evidence>
<reference evidence="3 4" key="1">
    <citation type="submission" date="2024-06" db="EMBL/GenBank/DDBJ databases">
        <title>Genomic Encyclopedia of Type Strains, Phase IV (KMG-IV): sequencing the most valuable type-strain genomes for metagenomic binning, comparative biology and taxonomic classification.</title>
        <authorList>
            <person name="Goeker M."/>
        </authorList>
    </citation>
    <scope>NUCLEOTIDE SEQUENCE [LARGE SCALE GENOMIC DNA]</scope>
    <source>
        <strain evidence="3 4">DSM 17809</strain>
    </source>
</reference>
<keyword evidence="4" id="KW-1185">Reference proteome</keyword>
<feature type="transmembrane region" description="Helical" evidence="1">
    <location>
        <begin position="36"/>
        <end position="54"/>
    </location>
</feature>
<evidence type="ECO:0000256" key="1">
    <source>
        <dbReference type="SAM" id="Phobius"/>
    </source>
</evidence>
<keyword evidence="1" id="KW-0812">Transmembrane</keyword>
<dbReference type="Pfam" id="PF06961">
    <property type="entry name" value="DUF1294"/>
    <property type="match status" value="1"/>
</dbReference>
<comment type="caution">
    <text evidence="3">The sequence shown here is derived from an EMBL/GenBank/DDBJ whole genome shotgun (WGS) entry which is preliminary data.</text>
</comment>
<dbReference type="EMBL" id="JBEPLU010000001">
    <property type="protein sequence ID" value="MET3525676.1"/>
    <property type="molecule type" value="Genomic_DNA"/>
</dbReference>
<feature type="transmembrane region" description="Helical" evidence="1">
    <location>
        <begin position="66"/>
        <end position="86"/>
    </location>
</feature>
<evidence type="ECO:0000256" key="2">
    <source>
        <dbReference type="SAM" id="SignalP"/>
    </source>
</evidence>
<keyword evidence="1" id="KW-1133">Transmembrane helix</keyword>
<organism evidence="3 4">
    <name type="scientific">Phenylobacterium koreense</name>
    <dbReference type="NCBI Taxonomy" id="266125"/>
    <lineage>
        <taxon>Bacteria</taxon>
        <taxon>Pseudomonadati</taxon>
        <taxon>Pseudomonadota</taxon>
        <taxon>Alphaproteobacteria</taxon>
        <taxon>Caulobacterales</taxon>
        <taxon>Caulobacteraceae</taxon>
        <taxon>Phenylobacterium</taxon>
    </lineage>
</organism>
<keyword evidence="1" id="KW-0472">Membrane</keyword>
<keyword evidence="2" id="KW-0732">Signal</keyword>
<accession>A0ABV2EF68</accession>
<dbReference type="Proteomes" id="UP001549110">
    <property type="component" value="Unassembled WGS sequence"/>
</dbReference>
<sequence length="88" mass="9264">MTALLLYLAAINLAAFAAMGWDKACAVRGDRRISERTLLSLAAAGGAFGAVAAQQAFRHKTRKQPFGAYLSAVTILEASALVLLTIRA</sequence>
<feature type="chain" id="PRO_5046435992" evidence="2">
    <location>
        <begin position="18"/>
        <end position="88"/>
    </location>
</feature>
<proteinExistence type="predicted"/>
<protein>
    <submittedName>
        <fullName evidence="3">Uncharacterized membrane protein YsdA (DUF1294 family)</fullName>
    </submittedName>
</protein>
<dbReference type="InterPro" id="IPR010718">
    <property type="entry name" value="DUF1294"/>
</dbReference>
<dbReference type="RefSeq" id="WP_331931993.1">
    <property type="nucleotide sequence ID" value="NZ_JBEPLU010000001.1"/>
</dbReference>
<evidence type="ECO:0000313" key="3">
    <source>
        <dbReference type="EMBL" id="MET3525676.1"/>
    </source>
</evidence>